<evidence type="ECO:0000259" key="1">
    <source>
        <dbReference type="Pfam" id="PF01261"/>
    </source>
</evidence>
<protein>
    <submittedName>
        <fullName evidence="2">Sugar phosphate isomerase</fullName>
    </submittedName>
</protein>
<proteinExistence type="predicted"/>
<dbReference type="InterPro" id="IPR050312">
    <property type="entry name" value="IolE/XylAMocC-like"/>
</dbReference>
<dbReference type="GO" id="GO:0016853">
    <property type="term" value="F:isomerase activity"/>
    <property type="evidence" value="ECO:0007669"/>
    <property type="project" value="UniProtKB-KW"/>
</dbReference>
<sequence length="334" mass="37868">MPLLPAIASPSLGNANVHSIDEKLKQASIHGFKLIEIVEQDLLVQARKLEGRVTDSNQVEAAKYVKSLCNKEGIKPFVLQPFCFYEGLLDRREHEAKIDKLKLWMELAKVLDVQMVQVPSNWLREGTTGDIDVIVKDLVEMAEIGLQQDPVVSFAYEAVAWGTPIDTWEGAWDVVKRVNKPNFGLCLDTYHIVARVWGDPTIPGCKMSTGDIDLQRSMVRLVKDVDVEKIFYVQLGDAERLNQLLIAGHPFYSKEQLPRMSWSRNARLFAFEATEDGCLPLEPVVEAIMKGLKYKGFISIETFSKKLFDDDPEIPKLYAANAMKSWNEMLKRLK</sequence>
<dbReference type="SUPFAM" id="SSF51658">
    <property type="entry name" value="Xylose isomerase-like"/>
    <property type="match status" value="1"/>
</dbReference>
<feature type="domain" description="Xylose isomerase-like TIM barrel" evidence="1">
    <location>
        <begin position="25"/>
        <end position="313"/>
    </location>
</feature>
<dbReference type="PANTHER" id="PTHR12110:SF21">
    <property type="entry name" value="XYLOSE ISOMERASE-LIKE TIM BARREL DOMAIN-CONTAINING PROTEIN"/>
    <property type="match status" value="1"/>
</dbReference>
<gene>
    <name evidence="2" type="ORF">B0J13DRAFT_659076</name>
</gene>
<dbReference type="AlphaFoldDB" id="A0A9P9IAJ6"/>
<dbReference type="Pfam" id="PF01261">
    <property type="entry name" value="AP_endonuc_2"/>
    <property type="match status" value="1"/>
</dbReference>
<dbReference type="PANTHER" id="PTHR12110">
    <property type="entry name" value="HYDROXYPYRUVATE ISOMERASE"/>
    <property type="match status" value="1"/>
</dbReference>
<dbReference type="OrthoDB" id="5360893at2759"/>
<keyword evidence="3" id="KW-1185">Reference proteome</keyword>
<comment type="caution">
    <text evidence="2">The sequence shown here is derived from an EMBL/GenBank/DDBJ whole genome shotgun (WGS) entry which is preliminary data.</text>
</comment>
<evidence type="ECO:0000313" key="2">
    <source>
        <dbReference type="EMBL" id="KAH7112609.1"/>
    </source>
</evidence>
<organism evidence="2 3">
    <name type="scientific">Dactylonectria estremocensis</name>
    <dbReference type="NCBI Taxonomy" id="1079267"/>
    <lineage>
        <taxon>Eukaryota</taxon>
        <taxon>Fungi</taxon>
        <taxon>Dikarya</taxon>
        <taxon>Ascomycota</taxon>
        <taxon>Pezizomycotina</taxon>
        <taxon>Sordariomycetes</taxon>
        <taxon>Hypocreomycetidae</taxon>
        <taxon>Hypocreales</taxon>
        <taxon>Nectriaceae</taxon>
        <taxon>Dactylonectria</taxon>
    </lineage>
</organism>
<keyword evidence="2" id="KW-0413">Isomerase</keyword>
<dbReference type="InterPro" id="IPR036237">
    <property type="entry name" value="Xyl_isomerase-like_sf"/>
</dbReference>
<reference evidence="2" key="1">
    <citation type="journal article" date="2021" name="Nat. Commun.">
        <title>Genetic determinants of endophytism in the Arabidopsis root mycobiome.</title>
        <authorList>
            <person name="Mesny F."/>
            <person name="Miyauchi S."/>
            <person name="Thiergart T."/>
            <person name="Pickel B."/>
            <person name="Atanasova L."/>
            <person name="Karlsson M."/>
            <person name="Huettel B."/>
            <person name="Barry K.W."/>
            <person name="Haridas S."/>
            <person name="Chen C."/>
            <person name="Bauer D."/>
            <person name="Andreopoulos W."/>
            <person name="Pangilinan J."/>
            <person name="LaButti K."/>
            <person name="Riley R."/>
            <person name="Lipzen A."/>
            <person name="Clum A."/>
            <person name="Drula E."/>
            <person name="Henrissat B."/>
            <person name="Kohler A."/>
            <person name="Grigoriev I.V."/>
            <person name="Martin F.M."/>
            <person name="Hacquard S."/>
        </authorList>
    </citation>
    <scope>NUCLEOTIDE SEQUENCE</scope>
    <source>
        <strain evidence="2">MPI-CAGE-AT-0021</strain>
    </source>
</reference>
<dbReference type="Gene3D" id="3.20.20.150">
    <property type="entry name" value="Divalent-metal-dependent TIM barrel enzymes"/>
    <property type="match status" value="1"/>
</dbReference>
<name>A0A9P9IAJ6_9HYPO</name>
<dbReference type="EMBL" id="JAGMUU010000050">
    <property type="protein sequence ID" value="KAH7112609.1"/>
    <property type="molecule type" value="Genomic_DNA"/>
</dbReference>
<accession>A0A9P9IAJ6</accession>
<dbReference type="InterPro" id="IPR013022">
    <property type="entry name" value="Xyl_isomerase-like_TIM-brl"/>
</dbReference>
<evidence type="ECO:0000313" key="3">
    <source>
        <dbReference type="Proteomes" id="UP000717696"/>
    </source>
</evidence>
<dbReference type="Proteomes" id="UP000717696">
    <property type="component" value="Unassembled WGS sequence"/>
</dbReference>